<gene>
    <name evidence="1" type="ORF">RPERSI_LOCUS7029</name>
</gene>
<evidence type="ECO:0000313" key="2">
    <source>
        <dbReference type="Proteomes" id="UP000789920"/>
    </source>
</evidence>
<dbReference type="EMBL" id="CAJVQC010011607">
    <property type="protein sequence ID" value="CAG8629121.1"/>
    <property type="molecule type" value="Genomic_DNA"/>
</dbReference>
<reference evidence="1" key="1">
    <citation type="submission" date="2021-06" db="EMBL/GenBank/DDBJ databases">
        <authorList>
            <person name="Kallberg Y."/>
            <person name="Tangrot J."/>
            <person name="Rosling A."/>
        </authorList>
    </citation>
    <scope>NUCLEOTIDE SEQUENCE</scope>
    <source>
        <strain evidence="1">MA461A</strain>
    </source>
</reference>
<proteinExistence type="predicted"/>
<evidence type="ECO:0000313" key="1">
    <source>
        <dbReference type="EMBL" id="CAG8629121.1"/>
    </source>
</evidence>
<feature type="non-terminal residue" evidence="1">
    <location>
        <position position="846"/>
    </location>
</feature>
<dbReference type="Proteomes" id="UP000789920">
    <property type="component" value="Unassembled WGS sequence"/>
</dbReference>
<protein>
    <submittedName>
        <fullName evidence="1">33055_t:CDS:1</fullName>
    </submittedName>
</protein>
<name>A0ACA9N360_9GLOM</name>
<sequence>MAFNQHQLIPRPDIKVGYRLNDEYADTLLPRIRKLLRSNPHSKRFPGTQPVDFELCHFDLLESEEYFVRDKTDGKRYIMFFTAKDGGTVFMLDESNKFRFLTNFKLPQRHNPNAIHDETMMDGEIVMEIDDDRKCLRYLIFDLMVLNGSILIERPYNKRMGMLKQDVIEPLNAALKRNPEMKKRMPFTMEIKSMELSYGLINTLQKIPSLKYGNDGLIFVPVNHPYEPDMCRKLLLWKPVNQMFVNFKIKVIKHRDKKPIYQLLIANDDNTHKFYDYLTPDQQTEVDWIKNVHDGDIGQFWYDEHWNTTIYDADPHIRHGGWRFRKFKSGQHTADSEKVLAEVLNRIKHAVLRDALEERVTVIREKWKLRQSNRASGSQPLPTSIQTSITQTSLSESLHPPFQDSRQPLIRHHDIHKSNESPIEYHDSSYRSHDDSQFDSQLYSSSLEKRSPVTENQASNENKEILESPSVLHDHNREQLQNQLLIDTEEYHEHRNSYENRENRELVEKKDSIENQESSNQNNELLKTSATLHDCHREPLQRMPLTHAISTEERRNSYEDVNLHDEGMDSDVSEDFEQSRSPRTRRRSISNTEPQITKFESTSPPNKGESFSSGSENSQNLAEDIDPDADPWDAPDYYESSQIANNESSYPEDQSEYWEENEHVESSESSEATLDSNLITEPVKRETNQHEELQESEVSIQQDQLQTRKSQQHRIFVRENQLPIISHQDSRYIMQQDQSQTQKLQQHRSSIHENPQIIPPRSRSQILQRQSESRIPMQHIQPRLQRIPDTLPIQEIKPIMQRSQSLTREHRIYSQHLPKIFPIQPTQYPMQEIQRTSNRQLQEFQE</sequence>
<organism evidence="1 2">
    <name type="scientific">Racocetra persica</name>
    <dbReference type="NCBI Taxonomy" id="160502"/>
    <lineage>
        <taxon>Eukaryota</taxon>
        <taxon>Fungi</taxon>
        <taxon>Fungi incertae sedis</taxon>
        <taxon>Mucoromycota</taxon>
        <taxon>Glomeromycotina</taxon>
        <taxon>Glomeromycetes</taxon>
        <taxon>Diversisporales</taxon>
        <taxon>Gigasporaceae</taxon>
        <taxon>Racocetra</taxon>
    </lineage>
</organism>
<accession>A0ACA9N360</accession>
<comment type="caution">
    <text evidence="1">The sequence shown here is derived from an EMBL/GenBank/DDBJ whole genome shotgun (WGS) entry which is preliminary data.</text>
</comment>
<keyword evidence="2" id="KW-1185">Reference proteome</keyword>